<keyword evidence="2" id="KW-0489">Methyltransferase</keyword>
<evidence type="ECO:0000313" key="2">
    <source>
        <dbReference type="EMBL" id="MBB4016314.1"/>
    </source>
</evidence>
<dbReference type="Gene3D" id="3.40.50.150">
    <property type="entry name" value="Vaccinia Virus protein VP39"/>
    <property type="match status" value="1"/>
</dbReference>
<dbReference type="RefSeq" id="WP_183316053.1">
    <property type="nucleotide sequence ID" value="NZ_JACIEN010000001.1"/>
</dbReference>
<reference evidence="2 3" key="1">
    <citation type="submission" date="2020-08" db="EMBL/GenBank/DDBJ databases">
        <title>Genomic Encyclopedia of Type Strains, Phase IV (KMG-IV): sequencing the most valuable type-strain genomes for metagenomic binning, comparative biology and taxonomic classification.</title>
        <authorList>
            <person name="Goeker M."/>
        </authorList>
    </citation>
    <scope>NUCLEOTIDE SEQUENCE [LARGE SCALE GENOMIC DNA]</scope>
    <source>
        <strain evidence="2 3">DSM 103737</strain>
    </source>
</reference>
<sequence>MDDPADDITGLYERHAHAFDRQRGRSLFERGWLDRFLAAIGEDRSVLDLGCGSGEPMAGYLIASGCAVTGVDASPTLIGLCRERFPGQRWLVADMRRLVLGRAFGGILAWDSFFHLPADDQRAMFGVFAAHARNGTALMFTSGPAHGEAIGAFEGEPLYHASLDGAEYEALLAAAGFRVLDHVVEDPSCGGHTVWLARR</sequence>
<dbReference type="EMBL" id="JACIEN010000001">
    <property type="protein sequence ID" value="MBB4016314.1"/>
    <property type="molecule type" value="Genomic_DNA"/>
</dbReference>
<accession>A0A840BTY1</accession>
<dbReference type="InterPro" id="IPR029063">
    <property type="entry name" value="SAM-dependent_MTases_sf"/>
</dbReference>
<protein>
    <submittedName>
        <fullName evidence="2">SAM-dependent methyltransferase</fullName>
    </submittedName>
</protein>
<evidence type="ECO:0000313" key="3">
    <source>
        <dbReference type="Proteomes" id="UP000577362"/>
    </source>
</evidence>
<dbReference type="SUPFAM" id="SSF53335">
    <property type="entry name" value="S-adenosyl-L-methionine-dependent methyltransferases"/>
    <property type="match status" value="1"/>
</dbReference>
<dbReference type="AlphaFoldDB" id="A0A840BTY1"/>
<gene>
    <name evidence="2" type="ORF">GGR16_001320</name>
</gene>
<keyword evidence="2" id="KW-0808">Transferase</keyword>
<keyword evidence="3" id="KW-1185">Reference proteome</keyword>
<proteinExistence type="predicted"/>
<dbReference type="InterPro" id="IPR041698">
    <property type="entry name" value="Methyltransf_25"/>
</dbReference>
<comment type="caution">
    <text evidence="2">The sequence shown here is derived from an EMBL/GenBank/DDBJ whole genome shotgun (WGS) entry which is preliminary data.</text>
</comment>
<dbReference type="Proteomes" id="UP000577362">
    <property type="component" value="Unassembled WGS sequence"/>
</dbReference>
<dbReference type="GO" id="GO:0032259">
    <property type="term" value="P:methylation"/>
    <property type="evidence" value="ECO:0007669"/>
    <property type="project" value="UniProtKB-KW"/>
</dbReference>
<dbReference type="CDD" id="cd02440">
    <property type="entry name" value="AdoMet_MTases"/>
    <property type="match status" value="1"/>
</dbReference>
<feature type="domain" description="Methyltransferase" evidence="1">
    <location>
        <begin position="46"/>
        <end position="134"/>
    </location>
</feature>
<organism evidence="2 3">
    <name type="scientific">Chelatococcus caeni</name>
    <dbReference type="NCBI Taxonomy" id="1348468"/>
    <lineage>
        <taxon>Bacteria</taxon>
        <taxon>Pseudomonadati</taxon>
        <taxon>Pseudomonadota</taxon>
        <taxon>Alphaproteobacteria</taxon>
        <taxon>Hyphomicrobiales</taxon>
        <taxon>Chelatococcaceae</taxon>
        <taxon>Chelatococcus</taxon>
    </lineage>
</organism>
<dbReference type="GO" id="GO:0008168">
    <property type="term" value="F:methyltransferase activity"/>
    <property type="evidence" value="ECO:0007669"/>
    <property type="project" value="UniProtKB-KW"/>
</dbReference>
<name>A0A840BTY1_9HYPH</name>
<evidence type="ECO:0000259" key="1">
    <source>
        <dbReference type="Pfam" id="PF13649"/>
    </source>
</evidence>
<dbReference type="Pfam" id="PF13649">
    <property type="entry name" value="Methyltransf_25"/>
    <property type="match status" value="1"/>
</dbReference>